<evidence type="ECO:0000256" key="3">
    <source>
        <dbReference type="SAM" id="Phobius"/>
    </source>
</evidence>
<feature type="compositionally biased region" description="Basic and acidic residues" evidence="2">
    <location>
        <begin position="93"/>
        <end position="130"/>
    </location>
</feature>
<dbReference type="CDD" id="cd07185">
    <property type="entry name" value="OmpA_C-like"/>
    <property type="match status" value="1"/>
</dbReference>
<gene>
    <name evidence="5" type="ORF">KQ910_24180</name>
</gene>
<dbReference type="InterPro" id="IPR006665">
    <property type="entry name" value="OmpA-like"/>
</dbReference>
<accession>A0ABS6IRC6</accession>
<dbReference type="PROSITE" id="PS51257">
    <property type="entry name" value="PROKAR_LIPOPROTEIN"/>
    <property type="match status" value="1"/>
</dbReference>
<dbReference type="PANTHER" id="PTHR30329">
    <property type="entry name" value="STATOR ELEMENT OF FLAGELLAR MOTOR COMPLEX"/>
    <property type="match status" value="1"/>
</dbReference>
<name>A0ABS6IRC6_9HYPH</name>
<dbReference type="Pfam" id="PF00691">
    <property type="entry name" value="OmpA"/>
    <property type="match status" value="1"/>
</dbReference>
<feature type="region of interest" description="Disordered" evidence="2">
    <location>
        <begin position="32"/>
        <end position="253"/>
    </location>
</feature>
<protein>
    <submittedName>
        <fullName evidence="5">OmpA family protein</fullName>
    </submittedName>
</protein>
<keyword evidence="1 3" id="KW-0472">Membrane</keyword>
<feature type="compositionally biased region" description="Pro residues" evidence="2">
    <location>
        <begin position="225"/>
        <end position="242"/>
    </location>
</feature>
<dbReference type="EMBL" id="JAHOPB010000003">
    <property type="protein sequence ID" value="MBU8876895.1"/>
    <property type="molecule type" value="Genomic_DNA"/>
</dbReference>
<keyword evidence="3" id="KW-1133">Transmembrane helix</keyword>
<dbReference type="RefSeq" id="WP_216966145.1">
    <property type="nucleotide sequence ID" value="NZ_JAHOPB010000003.1"/>
</dbReference>
<comment type="caution">
    <text evidence="5">The sequence shown here is derived from an EMBL/GenBank/DDBJ whole genome shotgun (WGS) entry which is preliminary data.</text>
</comment>
<keyword evidence="6" id="KW-1185">Reference proteome</keyword>
<evidence type="ECO:0000256" key="1">
    <source>
        <dbReference type="PROSITE-ProRule" id="PRU00473"/>
    </source>
</evidence>
<feature type="domain" description="OmpA-like" evidence="4">
    <location>
        <begin position="309"/>
        <end position="426"/>
    </location>
</feature>
<feature type="transmembrane region" description="Helical" evidence="3">
    <location>
        <begin position="12"/>
        <end position="33"/>
    </location>
</feature>
<feature type="compositionally biased region" description="Pro residues" evidence="2">
    <location>
        <begin position="204"/>
        <end position="214"/>
    </location>
</feature>
<dbReference type="PROSITE" id="PS51123">
    <property type="entry name" value="OMPA_2"/>
    <property type="match status" value="1"/>
</dbReference>
<proteinExistence type="predicted"/>
<dbReference type="Proteomes" id="UP000727907">
    <property type="component" value="Unassembled WGS sequence"/>
</dbReference>
<evidence type="ECO:0000259" key="4">
    <source>
        <dbReference type="PROSITE" id="PS51123"/>
    </source>
</evidence>
<evidence type="ECO:0000313" key="5">
    <source>
        <dbReference type="EMBL" id="MBU8876895.1"/>
    </source>
</evidence>
<reference evidence="5 6" key="1">
    <citation type="submission" date="2021-06" db="EMBL/GenBank/DDBJ databases">
        <authorList>
            <person name="Lee D.H."/>
        </authorList>
    </citation>
    <scope>NUCLEOTIDE SEQUENCE [LARGE SCALE GENOMIC DNA]</scope>
    <source>
        <strain evidence="5 6">MMS21-HV4-11</strain>
    </source>
</reference>
<sequence>MQRPQDTIGSGRWLGLLGVSAFALLTGCGWFDGSAPVGPPPRPGVERDVAPASALPPAPGNRQYDAAVTAGDETRNTTASIGSVISAKGGQKAQKEALEKEQAERDRKDREARLEREAADKELKSKEKQEGAPAAAPAAAPVGAPPVGAGTITSDPAPVSAPVPPPAPVTTAPMAPPSAAPDPATAPTPVPAPAPAGNPNRAFTPPPNWTPPGAEPGSVTTGAPPASPAPPAAAPPPAPPADPNKAFAPQPGWKPSGVDVGSLLPLAPLPVALAASDFADDACGEPMPAMANIAAAQSGAVPFSSLKSPPFDGSIQVALIQFGQASAGLDETDQAVLARVAEIQRDNGGTVRIVGHAAADAVSIAQSDNFDVSRHRALAVARQLLRLGVPADQLMAEAASDDEPIYQTSTARGLAANRRADVFIDF</sequence>
<evidence type="ECO:0000256" key="2">
    <source>
        <dbReference type="SAM" id="MobiDB-lite"/>
    </source>
</evidence>
<evidence type="ECO:0000313" key="6">
    <source>
        <dbReference type="Proteomes" id="UP000727907"/>
    </source>
</evidence>
<dbReference type="PANTHER" id="PTHR30329:SF21">
    <property type="entry name" value="LIPOPROTEIN YIAD-RELATED"/>
    <property type="match status" value="1"/>
</dbReference>
<organism evidence="5 6">
    <name type="scientific">Reyranella humidisoli</name>
    <dbReference type="NCBI Taxonomy" id="2849149"/>
    <lineage>
        <taxon>Bacteria</taxon>
        <taxon>Pseudomonadati</taxon>
        <taxon>Pseudomonadota</taxon>
        <taxon>Alphaproteobacteria</taxon>
        <taxon>Hyphomicrobiales</taxon>
        <taxon>Reyranellaceae</taxon>
        <taxon>Reyranella</taxon>
    </lineage>
</organism>
<feature type="compositionally biased region" description="Pro residues" evidence="2">
    <location>
        <begin position="159"/>
        <end position="196"/>
    </location>
</feature>
<keyword evidence="3" id="KW-0812">Transmembrane</keyword>
<feature type="compositionally biased region" description="Low complexity" evidence="2">
    <location>
        <begin position="131"/>
        <end position="158"/>
    </location>
</feature>
<dbReference type="InterPro" id="IPR050330">
    <property type="entry name" value="Bact_OuterMem_StrucFunc"/>
</dbReference>